<evidence type="ECO:0000313" key="2">
    <source>
        <dbReference type="Proteomes" id="UP000432464"/>
    </source>
</evidence>
<dbReference type="Proteomes" id="UP000432464">
    <property type="component" value="Unassembled WGS sequence"/>
</dbReference>
<organism evidence="1 2">
    <name type="scientific">Nocardia aurantiaca</name>
    <dbReference type="NCBI Taxonomy" id="2675850"/>
    <lineage>
        <taxon>Bacteria</taxon>
        <taxon>Bacillati</taxon>
        <taxon>Actinomycetota</taxon>
        <taxon>Actinomycetes</taxon>
        <taxon>Mycobacteriales</taxon>
        <taxon>Nocardiaceae</taxon>
        <taxon>Nocardia</taxon>
    </lineage>
</organism>
<protein>
    <submittedName>
        <fullName evidence="1">Uncharacterized protein</fullName>
    </submittedName>
</protein>
<accession>A0A6I3L3D6</accession>
<evidence type="ECO:0000313" key="1">
    <source>
        <dbReference type="EMBL" id="MTE15808.1"/>
    </source>
</evidence>
<gene>
    <name evidence="1" type="ORF">GLP40_23935</name>
</gene>
<name>A0A6I3L3D6_9NOCA</name>
<dbReference type="EMBL" id="WMBB01000011">
    <property type="protein sequence ID" value="MTE15808.1"/>
    <property type="molecule type" value="Genomic_DNA"/>
</dbReference>
<keyword evidence="2" id="KW-1185">Reference proteome</keyword>
<comment type="caution">
    <text evidence="1">The sequence shown here is derived from an EMBL/GenBank/DDBJ whole genome shotgun (WGS) entry which is preliminary data.</text>
</comment>
<proteinExistence type="predicted"/>
<dbReference type="AlphaFoldDB" id="A0A6I3L3D6"/>
<reference evidence="1 2" key="1">
    <citation type="submission" date="2019-11" db="EMBL/GenBank/DDBJ databases">
        <title>Nocardia sp. nov. CT2-14 isolated from soil.</title>
        <authorList>
            <person name="Kanchanasin P."/>
            <person name="Tanasupawat S."/>
            <person name="Yuki M."/>
            <person name="Kudo T."/>
        </authorList>
    </citation>
    <scope>NUCLEOTIDE SEQUENCE [LARGE SCALE GENOMIC DNA]</scope>
    <source>
        <strain evidence="1 2">CT2-14</strain>
    </source>
</reference>
<sequence>MNLVTGADGGANSSLYRDLRLLTDLARNGGPVREGGLESTIFAGPGCSSPNTPLILGVGFSRARISATRPNWACGIGETGRCDDGDGTGIIG</sequence>
<dbReference type="RefSeq" id="WP_154790231.1">
    <property type="nucleotide sequence ID" value="NZ_WMBB01000011.1"/>
</dbReference>